<comment type="function">
    <text evidence="9">Plays a key role in early steps of protein N-linked glycosylation by being involved in the conversion of polyprenol into dolichol. Acts as a polyprenal reductase that mediates the reduction of polyprenal into dolichal in a NADP-dependent mechanism. Dolichols are required for the synthesis of dolichol-linked monosaccharides and the oligosaccharide precursor used for N-glycosylation.</text>
</comment>
<comment type="pathway">
    <text evidence="9">Protein modification; protein glycosylation.</text>
</comment>
<dbReference type="PANTHER" id="PTHR14624:SF0">
    <property type="entry name" value="POLYPRENOL REDUCTASE"/>
    <property type="match status" value="1"/>
</dbReference>
<dbReference type="PROSITE" id="PS50244">
    <property type="entry name" value="S5A_REDUCTASE"/>
    <property type="match status" value="1"/>
</dbReference>
<feature type="transmembrane region" description="Helical" evidence="9">
    <location>
        <begin position="82"/>
        <end position="101"/>
    </location>
</feature>
<dbReference type="GO" id="GO:0003865">
    <property type="term" value="F:3-oxo-5-alpha-steroid 4-dehydrogenase activity"/>
    <property type="evidence" value="ECO:0007669"/>
    <property type="project" value="TreeGrafter"/>
</dbReference>
<dbReference type="GO" id="GO:0005789">
    <property type="term" value="C:endoplasmic reticulum membrane"/>
    <property type="evidence" value="ECO:0007669"/>
    <property type="project" value="UniProtKB-SubCell"/>
</dbReference>
<evidence type="ECO:0000256" key="5">
    <source>
        <dbReference type="ARBA" id="ARBA00023136"/>
    </source>
</evidence>
<dbReference type="OrthoDB" id="5788137at2759"/>
<sequence>RKHSRCSVAMATSDSASSLEAWLSLIVDAFTVVIGLMASLELLSPTRLPQLLRDALQFGKVRPAGRAWTAVQLLELPKQHFWHFYLAGLACCACLLWAASWPAGWLGGCLAAPLGLPDVSAAPWLSFTPLVLQACQMLRRLLECRLVSVYSSGSINLLHYGLGYGFYCCVVWSLLLRLPEYRISLAQAIAHSAVHALLAWGQFKAAQTLAALRKDGKGAVIHRKHLLPQGHLFRYLSSPHYNLEMLIYLNLFCLVSGSGGGGGGLLFHLLLFVLVNQSASALLSHAWYRRQFGSSFPADRRALIPFVL</sequence>
<gene>
    <name evidence="11" type="ORF">BOX15_Mlig000823g5</name>
</gene>
<feature type="domain" description="3-oxo-5-alpha-steroid 4-dehydrogenase C-terminal" evidence="10">
    <location>
        <begin position="194"/>
        <end position="308"/>
    </location>
</feature>
<dbReference type="GO" id="GO:0160198">
    <property type="term" value="F:polyprenal reductase activity"/>
    <property type="evidence" value="ECO:0007669"/>
    <property type="project" value="UniProtKB-EC"/>
</dbReference>
<comment type="similarity">
    <text evidence="6 9">Belongs to the steroid 5-alpha reductase family. Polyprenal reductase subfamily.</text>
</comment>
<dbReference type="UniPathway" id="UPA00378"/>
<evidence type="ECO:0000256" key="7">
    <source>
        <dbReference type="ARBA" id="ARBA00047186"/>
    </source>
</evidence>
<evidence type="ECO:0000256" key="9">
    <source>
        <dbReference type="RuleBase" id="RU367081"/>
    </source>
</evidence>
<proteinExistence type="inferred from homology"/>
<keyword evidence="12" id="KW-1185">Reference proteome</keyword>
<keyword evidence="9" id="KW-0256">Endoplasmic reticulum</keyword>
<accession>A0A267GHD8</accession>
<dbReference type="InterPro" id="IPR039698">
    <property type="entry name" value="Dfg10/SRD5A3"/>
</dbReference>
<evidence type="ECO:0000259" key="10">
    <source>
        <dbReference type="Pfam" id="PF02544"/>
    </source>
</evidence>
<evidence type="ECO:0000256" key="8">
    <source>
        <dbReference type="ARBA" id="ARBA00049427"/>
    </source>
</evidence>
<keyword evidence="3 9" id="KW-0812">Transmembrane</keyword>
<evidence type="ECO:0000313" key="12">
    <source>
        <dbReference type="Proteomes" id="UP000215902"/>
    </source>
</evidence>
<evidence type="ECO:0000256" key="3">
    <source>
        <dbReference type="ARBA" id="ARBA00022692"/>
    </source>
</evidence>
<keyword evidence="5 9" id="KW-0472">Membrane</keyword>
<comment type="catalytic activity">
    <reaction evidence="8 9">
        <text>a di-trans,poly-cis-dolichal + NADP(+) = a di-trans,poly-cis-polyprenal + NADPH + H(+)</text>
        <dbReference type="Rhea" id="RHEA:80727"/>
        <dbReference type="Rhea" id="RHEA-COMP:19536"/>
        <dbReference type="Rhea" id="RHEA-COMP:19537"/>
        <dbReference type="ChEBI" id="CHEBI:15378"/>
        <dbReference type="ChEBI" id="CHEBI:57783"/>
        <dbReference type="ChEBI" id="CHEBI:58349"/>
        <dbReference type="ChEBI" id="CHEBI:231623"/>
        <dbReference type="ChEBI" id="CHEBI:231637"/>
        <dbReference type="EC" id="1.3.1.94"/>
    </reaction>
    <physiologicalReaction direction="right-to-left" evidence="8 9">
        <dbReference type="Rhea" id="RHEA:80729"/>
    </physiologicalReaction>
</comment>
<dbReference type="GO" id="GO:0102389">
    <property type="term" value="F:polyprenol reductase activity"/>
    <property type="evidence" value="ECO:0007669"/>
    <property type="project" value="UniProtKB-UniRule"/>
</dbReference>
<dbReference type="STRING" id="282301.A0A267GHD8"/>
<reference evidence="11 12" key="1">
    <citation type="submission" date="2017-06" db="EMBL/GenBank/DDBJ databases">
        <title>A platform for efficient transgenesis in Macrostomum lignano, a flatworm model organism for stem cell research.</title>
        <authorList>
            <person name="Berezikov E."/>
        </authorList>
    </citation>
    <scope>NUCLEOTIDE SEQUENCE [LARGE SCALE GENOMIC DNA]</scope>
    <source>
        <strain evidence="11">DV1</strain>
        <tissue evidence="11">Whole organism</tissue>
    </source>
</reference>
<dbReference type="GO" id="GO:0006488">
    <property type="term" value="P:dolichol-linked oligosaccharide biosynthetic process"/>
    <property type="evidence" value="ECO:0007669"/>
    <property type="project" value="UniProtKB-UniRule"/>
</dbReference>
<dbReference type="Proteomes" id="UP000215902">
    <property type="component" value="Unassembled WGS sequence"/>
</dbReference>
<keyword evidence="9" id="KW-0521">NADP</keyword>
<evidence type="ECO:0000313" key="11">
    <source>
        <dbReference type="EMBL" id="PAA85463.1"/>
    </source>
</evidence>
<evidence type="ECO:0000256" key="6">
    <source>
        <dbReference type="ARBA" id="ARBA00046320"/>
    </source>
</evidence>
<dbReference type="EMBL" id="NIVC01000326">
    <property type="protein sequence ID" value="PAA85463.1"/>
    <property type="molecule type" value="Genomic_DNA"/>
</dbReference>
<dbReference type="EC" id="1.3.1.94" evidence="2 9"/>
<dbReference type="Pfam" id="PF02544">
    <property type="entry name" value="Steroid_dh"/>
    <property type="match status" value="1"/>
</dbReference>
<dbReference type="GO" id="GO:0016095">
    <property type="term" value="P:polyprenol catabolic process"/>
    <property type="evidence" value="ECO:0007669"/>
    <property type="project" value="UniProtKB-UniRule"/>
</dbReference>
<organism evidence="11 12">
    <name type="scientific">Macrostomum lignano</name>
    <dbReference type="NCBI Taxonomy" id="282301"/>
    <lineage>
        <taxon>Eukaryota</taxon>
        <taxon>Metazoa</taxon>
        <taxon>Spiralia</taxon>
        <taxon>Lophotrochozoa</taxon>
        <taxon>Platyhelminthes</taxon>
        <taxon>Rhabditophora</taxon>
        <taxon>Macrostomorpha</taxon>
        <taxon>Macrostomida</taxon>
        <taxon>Macrostomidae</taxon>
        <taxon>Macrostomum</taxon>
    </lineage>
</organism>
<keyword evidence="4 9" id="KW-1133">Transmembrane helix</keyword>
<feature type="transmembrane region" description="Helical" evidence="9">
    <location>
        <begin position="154"/>
        <end position="175"/>
    </location>
</feature>
<dbReference type="PANTHER" id="PTHR14624">
    <property type="entry name" value="DFG10 PROTEIN"/>
    <property type="match status" value="1"/>
</dbReference>
<comment type="caution">
    <text evidence="11">The sequence shown here is derived from an EMBL/GenBank/DDBJ whole genome shotgun (WGS) entry which is preliminary data.</text>
</comment>
<name>A0A267GHD8_9PLAT</name>
<feature type="transmembrane region" description="Helical" evidence="9">
    <location>
        <begin position="21"/>
        <end position="43"/>
    </location>
</feature>
<evidence type="ECO:0000256" key="2">
    <source>
        <dbReference type="ARBA" id="ARBA00012522"/>
    </source>
</evidence>
<feature type="non-terminal residue" evidence="11">
    <location>
        <position position="1"/>
    </location>
</feature>
<dbReference type="InterPro" id="IPR001104">
    <property type="entry name" value="3-oxo-5_a-steroid_4-DH_C"/>
</dbReference>
<protein>
    <recommendedName>
        <fullName evidence="7 9">Polyprenal reductase</fullName>
        <ecNumber evidence="2 9">1.3.1.94</ecNumber>
    </recommendedName>
</protein>
<evidence type="ECO:0000256" key="1">
    <source>
        <dbReference type="ARBA" id="ARBA00004127"/>
    </source>
</evidence>
<dbReference type="AlphaFoldDB" id="A0A267GHD8"/>
<comment type="subcellular location">
    <subcellularLocation>
        <location evidence="1">Endomembrane system</location>
        <topology evidence="1">Multi-pass membrane protein</topology>
    </subcellularLocation>
    <subcellularLocation>
        <location evidence="9">Endoplasmic reticulum membrane</location>
    </subcellularLocation>
</comment>
<evidence type="ECO:0000256" key="4">
    <source>
        <dbReference type="ARBA" id="ARBA00022989"/>
    </source>
</evidence>
<keyword evidence="9" id="KW-0560">Oxidoreductase</keyword>
<feature type="transmembrane region" description="Helical" evidence="9">
    <location>
        <begin position="245"/>
        <end position="275"/>
    </location>
</feature>